<feature type="domain" description="GPI inositol-deacylase winged helix" evidence="1">
    <location>
        <begin position="16"/>
        <end position="104"/>
    </location>
</feature>
<dbReference type="PANTHER" id="PTHR10039">
    <property type="entry name" value="AMELOGENIN"/>
    <property type="match status" value="1"/>
</dbReference>
<proteinExistence type="predicted"/>
<keyword evidence="3" id="KW-1185">Reference proteome</keyword>
<evidence type="ECO:0000313" key="2">
    <source>
        <dbReference type="EMBL" id="KIK51862.1"/>
    </source>
</evidence>
<reference evidence="2 3" key="1">
    <citation type="submission" date="2014-04" db="EMBL/GenBank/DDBJ databases">
        <title>Evolutionary Origins and Diversification of the Mycorrhizal Mutualists.</title>
        <authorList>
            <consortium name="DOE Joint Genome Institute"/>
            <consortium name="Mycorrhizal Genomics Consortium"/>
            <person name="Kohler A."/>
            <person name="Kuo A."/>
            <person name="Nagy L.G."/>
            <person name="Floudas D."/>
            <person name="Copeland A."/>
            <person name="Barry K.W."/>
            <person name="Cichocki N."/>
            <person name="Veneault-Fourrey C."/>
            <person name="LaButti K."/>
            <person name="Lindquist E.A."/>
            <person name="Lipzen A."/>
            <person name="Lundell T."/>
            <person name="Morin E."/>
            <person name="Murat C."/>
            <person name="Riley R."/>
            <person name="Ohm R."/>
            <person name="Sun H."/>
            <person name="Tunlid A."/>
            <person name="Henrissat B."/>
            <person name="Grigoriev I.V."/>
            <person name="Hibbett D.S."/>
            <person name="Martin F."/>
        </authorList>
    </citation>
    <scope>NUCLEOTIDE SEQUENCE [LARGE SCALE GENOMIC DNA]</scope>
    <source>
        <strain evidence="2 3">FD-317 M1</strain>
    </source>
</reference>
<gene>
    <name evidence="2" type="ORF">GYMLUDRAFT_377386</name>
</gene>
<dbReference type="AlphaFoldDB" id="A0A0D0C206"/>
<dbReference type="EMBL" id="KN834853">
    <property type="protein sequence ID" value="KIK51862.1"/>
    <property type="molecule type" value="Genomic_DNA"/>
</dbReference>
<evidence type="ECO:0000313" key="3">
    <source>
        <dbReference type="Proteomes" id="UP000053593"/>
    </source>
</evidence>
<evidence type="ECO:0000259" key="1">
    <source>
        <dbReference type="Pfam" id="PF22939"/>
    </source>
</evidence>
<dbReference type="Proteomes" id="UP000053593">
    <property type="component" value="Unassembled WGS sequence"/>
</dbReference>
<dbReference type="Pfam" id="PF22939">
    <property type="entry name" value="WHD_GPIID"/>
    <property type="match status" value="1"/>
</dbReference>
<accession>A0A0D0C206</accession>
<protein>
    <recommendedName>
        <fullName evidence="1">GPI inositol-deacylase winged helix domain-containing protein</fullName>
    </recommendedName>
</protein>
<dbReference type="InterPro" id="IPR054471">
    <property type="entry name" value="GPIID_WHD"/>
</dbReference>
<organism evidence="2 3">
    <name type="scientific">Collybiopsis luxurians FD-317 M1</name>
    <dbReference type="NCBI Taxonomy" id="944289"/>
    <lineage>
        <taxon>Eukaryota</taxon>
        <taxon>Fungi</taxon>
        <taxon>Dikarya</taxon>
        <taxon>Basidiomycota</taxon>
        <taxon>Agaricomycotina</taxon>
        <taxon>Agaricomycetes</taxon>
        <taxon>Agaricomycetidae</taxon>
        <taxon>Agaricales</taxon>
        <taxon>Marasmiineae</taxon>
        <taxon>Omphalotaceae</taxon>
        <taxon>Collybiopsis</taxon>
        <taxon>Collybiopsis luxurians</taxon>
    </lineage>
</organism>
<dbReference type="OrthoDB" id="7464126at2759"/>
<sequence length="178" mass="20629">MNLPKDLEDIYSKAMQKVERGKQAKDAHHLLLWLLYAYEPLNMFQVREVVAINVHKQTVKNNKGMKLRLDAIVDSSLVIIGSDNVAQFAHASVKEFLIKYNMSAQVKNMLDINRQLADDMIAQACIIYIIHVADRKEKKNGFEELPLWDYACQNWLLHARCIEEKQQASPLESLTKRY</sequence>
<name>A0A0D0C206_9AGAR</name>
<dbReference type="HOGENOM" id="CLU_1510776_0_0_1"/>